<sequence length="241" mass="26388">MKHESCSRCFIAGCPAFYSSRGVVYWFRLSHAVCVSVSVRPPPFAGVVTWAHGRRVNSNVKSHFPAWAVMKRVDMCALKYDFACDALLLELAGVSCVCVRVRACVRACVRVCVCLCVPIMPVYPVVVDRLSDWRAGEMTRFATTAAPGQMASRYRPAAVSTTITILLFWHCPVKTEPNWTLPLLSESDCSEDPIGSEIAMPICLCRNRSRSFLVPGSPACVSQWPPPALGLGRSLSVGEGD</sequence>
<gene>
    <name evidence="1" type="ORF">NP493_162g05053</name>
</gene>
<comment type="caution">
    <text evidence="1">The sequence shown here is derived from an EMBL/GenBank/DDBJ whole genome shotgun (WGS) entry which is preliminary data.</text>
</comment>
<dbReference type="Proteomes" id="UP001209878">
    <property type="component" value="Unassembled WGS sequence"/>
</dbReference>
<evidence type="ECO:0000313" key="1">
    <source>
        <dbReference type="EMBL" id="KAK2187554.1"/>
    </source>
</evidence>
<dbReference type="EMBL" id="JAODUO010000162">
    <property type="protein sequence ID" value="KAK2187554.1"/>
    <property type="molecule type" value="Genomic_DNA"/>
</dbReference>
<proteinExistence type="predicted"/>
<protein>
    <submittedName>
        <fullName evidence="1">Uncharacterized protein</fullName>
    </submittedName>
</protein>
<reference evidence="1" key="1">
    <citation type="journal article" date="2023" name="Mol. Biol. Evol.">
        <title>Third-Generation Sequencing Reveals the Adaptive Role of the Epigenome in Three Deep-Sea Polychaetes.</title>
        <authorList>
            <person name="Perez M."/>
            <person name="Aroh O."/>
            <person name="Sun Y."/>
            <person name="Lan Y."/>
            <person name="Juniper S.K."/>
            <person name="Young C.R."/>
            <person name="Angers B."/>
            <person name="Qian P.Y."/>
        </authorList>
    </citation>
    <scope>NUCLEOTIDE SEQUENCE</scope>
    <source>
        <strain evidence="1">R07B-5</strain>
    </source>
</reference>
<accession>A0AAD9P3U6</accession>
<name>A0AAD9P3U6_RIDPI</name>
<keyword evidence="2" id="KW-1185">Reference proteome</keyword>
<evidence type="ECO:0000313" key="2">
    <source>
        <dbReference type="Proteomes" id="UP001209878"/>
    </source>
</evidence>
<organism evidence="1 2">
    <name type="scientific">Ridgeia piscesae</name>
    <name type="common">Tubeworm</name>
    <dbReference type="NCBI Taxonomy" id="27915"/>
    <lineage>
        <taxon>Eukaryota</taxon>
        <taxon>Metazoa</taxon>
        <taxon>Spiralia</taxon>
        <taxon>Lophotrochozoa</taxon>
        <taxon>Annelida</taxon>
        <taxon>Polychaeta</taxon>
        <taxon>Sedentaria</taxon>
        <taxon>Canalipalpata</taxon>
        <taxon>Sabellida</taxon>
        <taxon>Siboglinidae</taxon>
        <taxon>Ridgeia</taxon>
    </lineage>
</organism>
<dbReference type="AlphaFoldDB" id="A0AAD9P3U6"/>